<accession>A0A9P7DI74</accession>
<proteinExistence type="predicted"/>
<protein>
    <submittedName>
        <fullName evidence="2">Uncharacterized protein</fullName>
    </submittedName>
</protein>
<sequence length="211" mass="23943">MDVLSEGYYFPLTGLGIILVIVSETFFILRTYVLWNRNRILLATMVCTSFIFIVISFGVTFDSTTTYATSTIPGITGCSRSSTSYQSFVPFLLLSVFQMGLMILTLIRAVQNWRINSSRMYAVLVSHNISYYACGFVLSLTNILISLLLQDPPYQIVLYDFQFIILVILATRMHLHLWEVNRHPHDTTSTLVPMSDMSFANDVVPLTEHSV</sequence>
<comment type="caution">
    <text evidence="2">The sequence shown here is derived from an EMBL/GenBank/DDBJ whole genome shotgun (WGS) entry which is preliminary data.</text>
</comment>
<feature type="transmembrane region" description="Helical" evidence="1">
    <location>
        <begin position="12"/>
        <end position="33"/>
    </location>
</feature>
<keyword evidence="1" id="KW-0472">Membrane</keyword>
<feature type="transmembrane region" description="Helical" evidence="1">
    <location>
        <begin position="156"/>
        <end position="175"/>
    </location>
</feature>
<dbReference type="Proteomes" id="UP000719766">
    <property type="component" value="Unassembled WGS sequence"/>
</dbReference>
<keyword evidence="1" id="KW-0812">Transmembrane</keyword>
<feature type="transmembrane region" description="Helical" evidence="1">
    <location>
        <begin position="88"/>
        <end position="110"/>
    </location>
</feature>
<dbReference type="RefSeq" id="XP_041160692.1">
    <property type="nucleotide sequence ID" value="XM_041310539.1"/>
</dbReference>
<dbReference type="EMBL" id="JABBWE010000025">
    <property type="protein sequence ID" value="KAG1794581.1"/>
    <property type="molecule type" value="Genomic_DNA"/>
</dbReference>
<keyword evidence="3" id="KW-1185">Reference proteome</keyword>
<reference evidence="2" key="1">
    <citation type="journal article" date="2020" name="New Phytol.">
        <title>Comparative genomics reveals dynamic genome evolution in host specialist ectomycorrhizal fungi.</title>
        <authorList>
            <person name="Lofgren L.A."/>
            <person name="Nguyen N.H."/>
            <person name="Vilgalys R."/>
            <person name="Ruytinx J."/>
            <person name="Liao H.L."/>
            <person name="Branco S."/>
            <person name="Kuo A."/>
            <person name="LaButti K."/>
            <person name="Lipzen A."/>
            <person name="Andreopoulos W."/>
            <person name="Pangilinan J."/>
            <person name="Riley R."/>
            <person name="Hundley H."/>
            <person name="Na H."/>
            <person name="Barry K."/>
            <person name="Grigoriev I.V."/>
            <person name="Stajich J.E."/>
            <person name="Kennedy P.G."/>
        </authorList>
    </citation>
    <scope>NUCLEOTIDE SEQUENCE</scope>
    <source>
        <strain evidence="2">S12</strain>
    </source>
</reference>
<keyword evidence="1" id="KW-1133">Transmembrane helix</keyword>
<name>A0A9P7DI74_9AGAM</name>
<organism evidence="2 3">
    <name type="scientific">Suillus plorans</name>
    <dbReference type="NCBI Taxonomy" id="116603"/>
    <lineage>
        <taxon>Eukaryota</taxon>
        <taxon>Fungi</taxon>
        <taxon>Dikarya</taxon>
        <taxon>Basidiomycota</taxon>
        <taxon>Agaricomycotina</taxon>
        <taxon>Agaricomycetes</taxon>
        <taxon>Agaricomycetidae</taxon>
        <taxon>Boletales</taxon>
        <taxon>Suillineae</taxon>
        <taxon>Suillaceae</taxon>
        <taxon>Suillus</taxon>
    </lineage>
</organism>
<feature type="transmembrane region" description="Helical" evidence="1">
    <location>
        <begin position="40"/>
        <end position="61"/>
    </location>
</feature>
<dbReference type="OrthoDB" id="2993276at2759"/>
<gene>
    <name evidence="2" type="ORF">HD556DRAFT_415802</name>
</gene>
<dbReference type="AlphaFoldDB" id="A0A9P7DI74"/>
<evidence type="ECO:0000256" key="1">
    <source>
        <dbReference type="SAM" id="Phobius"/>
    </source>
</evidence>
<evidence type="ECO:0000313" key="2">
    <source>
        <dbReference type="EMBL" id="KAG1794581.1"/>
    </source>
</evidence>
<feature type="transmembrane region" description="Helical" evidence="1">
    <location>
        <begin position="131"/>
        <end position="150"/>
    </location>
</feature>
<dbReference type="GeneID" id="64604303"/>
<evidence type="ECO:0000313" key="3">
    <source>
        <dbReference type="Proteomes" id="UP000719766"/>
    </source>
</evidence>